<evidence type="ECO:0000256" key="1">
    <source>
        <dbReference type="SAM" id="MobiDB-lite"/>
    </source>
</evidence>
<reference evidence="3" key="1">
    <citation type="journal article" date="2019" name="Int. J. Syst. Evol. Microbiol.">
        <title>The Global Catalogue of Microorganisms (GCM) 10K type strain sequencing project: providing services to taxonomists for standard genome sequencing and annotation.</title>
        <authorList>
            <consortium name="The Broad Institute Genomics Platform"/>
            <consortium name="The Broad Institute Genome Sequencing Center for Infectious Disease"/>
            <person name="Wu L."/>
            <person name="Ma J."/>
        </authorList>
    </citation>
    <scope>NUCLEOTIDE SEQUENCE [LARGE SCALE GENOMIC DNA]</scope>
    <source>
        <strain evidence="3">JCM 3369</strain>
    </source>
</reference>
<evidence type="ECO:0000313" key="3">
    <source>
        <dbReference type="Proteomes" id="UP001597327"/>
    </source>
</evidence>
<sequence>MALLALAFVAPAFAVSPAKGESATKHGGTPKPLAPSTSSEDLGTQTCGATPQDTLPQPPGFTPGPRWPDLPLFMDAEGFAVRPAGLHVLTGDLAGASADAPLRSGSYHAAVSGPADRWGIPPAWLRDGDGTLVQQRLLEAGLALADLTDYTLPPPCLAALALWEQTGRRHRRGVWKTRFPLRSDRPATILPFTGQEVVIEGPLVSLGKTAKTRYLNFGGYWKVDLTATITAARIAPFRETLEALDRSLGQGKTVRVRLRGLVEDRDGPLVELVHPRQLDILDVTKDAE</sequence>
<accession>A0ABW4K134</accession>
<proteinExistence type="predicted"/>
<evidence type="ECO:0000313" key="2">
    <source>
        <dbReference type="EMBL" id="MFD1697694.1"/>
    </source>
</evidence>
<organism evidence="2 3">
    <name type="scientific">Roseibium aestuarii</name>
    <dbReference type="NCBI Taxonomy" id="2600299"/>
    <lineage>
        <taxon>Bacteria</taxon>
        <taxon>Pseudomonadati</taxon>
        <taxon>Pseudomonadota</taxon>
        <taxon>Alphaproteobacteria</taxon>
        <taxon>Hyphomicrobiales</taxon>
        <taxon>Stappiaceae</taxon>
        <taxon>Roseibium</taxon>
    </lineage>
</organism>
<feature type="region of interest" description="Disordered" evidence="1">
    <location>
        <begin position="19"/>
        <end position="65"/>
    </location>
</feature>
<dbReference type="RefSeq" id="WP_244304622.1">
    <property type="nucleotide sequence ID" value="NZ_JBHUFA010000016.1"/>
</dbReference>
<dbReference type="EMBL" id="JBHUFA010000016">
    <property type="protein sequence ID" value="MFD1697694.1"/>
    <property type="molecule type" value="Genomic_DNA"/>
</dbReference>
<dbReference type="InterPro" id="IPR035437">
    <property type="entry name" value="SNase_OB-fold_sf"/>
</dbReference>
<name>A0ABW4K134_9HYPH</name>
<gene>
    <name evidence="2" type="ORF">ACFSC7_19410</name>
</gene>
<feature type="compositionally biased region" description="Pro residues" evidence="1">
    <location>
        <begin position="56"/>
        <end position="65"/>
    </location>
</feature>
<evidence type="ECO:0008006" key="4">
    <source>
        <dbReference type="Google" id="ProtNLM"/>
    </source>
</evidence>
<dbReference type="Proteomes" id="UP001597327">
    <property type="component" value="Unassembled WGS sequence"/>
</dbReference>
<dbReference type="SUPFAM" id="SSF50199">
    <property type="entry name" value="Staphylococcal nuclease"/>
    <property type="match status" value="1"/>
</dbReference>
<feature type="compositionally biased region" description="Polar residues" evidence="1">
    <location>
        <begin position="35"/>
        <end position="55"/>
    </location>
</feature>
<protein>
    <recommendedName>
        <fullName evidence="4">Nuclease-like protein</fullName>
    </recommendedName>
</protein>
<comment type="caution">
    <text evidence="2">The sequence shown here is derived from an EMBL/GenBank/DDBJ whole genome shotgun (WGS) entry which is preliminary data.</text>
</comment>
<keyword evidence="3" id="KW-1185">Reference proteome</keyword>